<organism evidence="1 2">
    <name type="scientific">Flavobacterium lacus</name>
    <dbReference type="NCBI Taxonomy" id="1353778"/>
    <lineage>
        <taxon>Bacteria</taxon>
        <taxon>Pseudomonadati</taxon>
        <taxon>Bacteroidota</taxon>
        <taxon>Flavobacteriia</taxon>
        <taxon>Flavobacteriales</taxon>
        <taxon>Flavobacteriaceae</taxon>
        <taxon>Flavobacterium</taxon>
    </lineage>
</organism>
<dbReference type="AlphaFoldDB" id="A0A328WXR1"/>
<protein>
    <submittedName>
        <fullName evidence="1">Uncharacterized protein</fullName>
    </submittedName>
</protein>
<accession>A0A328WXR1</accession>
<proteinExistence type="predicted"/>
<sequence length="62" mass="7478">MYIYIDEKDFYTYLKNRYRKVEFLEDINKEEKDIDNLTGSDGMLLELKAISKLKINEHNNTT</sequence>
<keyword evidence="2" id="KW-1185">Reference proteome</keyword>
<gene>
    <name evidence="1" type="ORF">B0I10_101245</name>
</gene>
<dbReference type="RefSeq" id="WP_112084653.1">
    <property type="nucleotide sequence ID" value="NZ_QLSV01000001.1"/>
</dbReference>
<dbReference type="EMBL" id="QLSV01000001">
    <property type="protein sequence ID" value="RAR51071.1"/>
    <property type="molecule type" value="Genomic_DNA"/>
</dbReference>
<reference evidence="1 2" key="1">
    <citation type="submission" date="2018-06" db="EMBL/GenBank/DDBJ databases">
        <title>Genomic Encyclopedia of Type Strains, Phase III (KMG-III): the genomes of soil and plant-associated and newly described type strains.</title>
        <authorList>
            <person name="Whitman W."/>
        </authorList>
    </citation>
    <scope>NUCLEOTIDE SEQUENCE [LARGE SCALE GENOMIC DNA]</scope>
    <source>
        <strain evidence="1 2">CGMCC 1.12504</strain>
    </source>
</reference>
<comment type="caution">
    <text evidence="1">The sequence shown here is derived from an EMBL/GenBank/DDBJ whole genome shotgun (WGS) entry which is preliminary data.</text>
</comment>
<dbReference type="Proteomes" id="UP000249518">
    <property type="component" value="Unassembled WGS sequence"/>
</dbReference>
<evidence type="ECO:0000313" key="1">
    <source>
        <dbReference type="EMBL" id="RAR51071.1"/>
    </source>
</evidence>
<name>A0A328WXR1_9FLAO</name>
<evidence type="ECO:0000313" key="2">
    <source>
        <dbReference type="Proteomes" id="UP000249518"/>
    </source>
</evidence>